<dbReference type="Gene3D" id="1.25.40.10">
    <property type="entry name" value="Tetratricopeptide repeat domain"/>
    <property type="match status" value="1"/>
</dbReference>
<dbReference type="GO" id="GO:0030163">
    <property type="term" value="P:protein catabolic process"/>
    <property type="evidence" value="ECO:0007669"/>
    <property type="project" value="InterPro"/>
</dbReference>
<keyword evidence="3 6" id="KW-0378">Hydrolase</keyword>
<keyword evidence="4 6" id="KW-0720">Serine protease</keyword>
<dbReference type="GO" id="GO:0004176">
    <property type="term" value="F:ATP-dependent peptidase activity"/>
    <property type="evidence" value="ECO:0007669"/>
    <property type="project" value="UniProtKB-UniRule"/>
</dbReference>
<accession>A0A9Q0S694</accession>
<dbReference type="SMART" id="SM00382">
    <property type="entry name" value="AAA"/>
    <property type="match status" value="1"/>
</dbReference>
<proteinExistence type="inferred from homology"/>
<dbReference type="InterPro" id="IPR027417">
    <property type="entry name" value="P-loop_NTPase"/>
</dbReference>
<dbReference type="PROSITE" id="PS01046">
    <property type="entry name" value="LON_SER"/>
    <property type="match status" value="1"/>
</dbReference>
<dbReference type="SUPFAM" id="SSF48452">
    <property type="entry name" value="TPR-like"/>
    <property type="match status" value="1"/>
</dbReference>
<dbReference type="SUPFAM" id="SSF52540">
    <property type="entry name" value="P-loop containing nucleoside triphosphate hydrolases"/>
    <property type="match status" value="1"/>
</dbReference>
<sequence>MVYKTEIKIDKDTCKKVIKFSPNSRLKDWYPLLPEDVGKLNSKARREFSNNFINELLLKLDNKYPDRIFPTKNHALSYMVKALQRELHQAPLVNHKTFRFAKNDQESIAQRKREKYLSAVEASTDISYESQLKRKIAAALEPKLAYKLLTQAKFTTTVQEKRSSDNYLDDQFDDQYLDIMSNQQADTMQNIQDHLFTVKLTQDIQLPHSQKQILKKAIAAIYGHVDITYQQIQGNLYSLYCKSQSYFQLEKYQEALKGCDEAVKLEKYYHKSTILKGHILLTLEEAKCYEKILELEPDNACALSHLRRAYKNLGRYQEAAIFLELKHAILYAQCRMSLPENIRFIEDLINHLPLSVEAKNIATKECNIIKSLSDDNSEKAKHRKYLHNLLKLPWGKYDSVNIDLKKANEILDQEHYGLEEVKNRILESLAFLTRSDFAKTPIICLVGPPGVGKTSIVRSIANALGRKFTSLSLAGSNDTSLIRGFMHTYADFRPGKILSLITEAGTSNPVMLLDEIDKINNTPKGESLESALLQLLDPEHNNRFTDDYFDFPFDLSKVFFIATANSLDKISFPLVNRMEIIELSGYTDSEKIQITNQYLIPKIQREANLTASELIFDDNVIKYLIKHYTKESGVRDIERLIRILVQKYLLDTIKGDTKVINSQLIEQYLGVSKYPILQVKQTAKVGTVMGLAYTASGGSTITIEVEKFSGDGKVKATGKLGEVLKESIEAAIAYIKANVQELAINPQIFKEYDLHIHIPEGAVAKDGPSAGITIYVALVSLLSNRKVRQDMAMTGELTLKGNILPVGGLKEKLSAAVRENITTVIIPEANKRDLAKVPDDIKEVLTIKTISHLQELLDMVFITAV</sequence>
<evidence type="ECO:0000256" key="2">
    <source>
        <dbReference type="ARBA" id="ARBA00022741"/>
    </source>
</evidence>
<dbReference type="Gene3D" id="1.10.8.60">
    <property type="match status" value="1"/>
</dbReference>
<evidence type="ECO:0000256" key="3">
    <source>
        <dbReference type="ARBA" id="ARBA00022801"/>
    </source>
</evidence>
<dbReference type="Gene3D" id="3.40.50.300">
    <property type="entry name" value="P-loop containing nucleotide triphosphate hydrolases"/>
    <property type="match status" value="1"/>
</dbReference>
<evidence type="ECO:0000256" key="5">
    <source>
        <dbReference type="ARBA" id="ARBA00022840"/>
    </source>
</evidence>
<dbReference type="InterPro" id="IPR027065">
    <property type="entry name" value="Lon_Prtase"/>
</dbReference>
<dbReference type="AlphaFoldDB" id="A0A9Q0S694"/>
<name>A0A9Q0S694_9DIPT</name>
<keyword evidence="5" id="KW-0067">ATP-binding</keyword>
<comment type="caution">
    <text evidence="8">The sequence shown here is derived from an EMBL/GenBank/DDBJ whole genome shotgun (WGS) entry which is preliminary data.</text>
</comment>
<dbReference type="Pfam" id="PF05362">
    <property type="entry name" value="Lon_C"/>
    <property type="match status" value="1"/>
</dbReference>
<dbReference type="Proteomes" id="UP001151699">
    <property type="component" value="Chromosome A"/>
</dbReference>
<dbReference type="InterPro" id="IPR054594">
    <property type="entry name" value="Lon_lid"/>
</dbReference>
<evidence type="ECO:0000313" key="8">
    <source>
        <dbReference type="EMBL" id="KAJ6644935.1"/>
    </source>
</evidence>
<dbReference type="PROSITE" id="PS51786">
    <property type="entry name" value="LON_PROTEOLYTIC"/>
    <property type="match status" value="1"/>
</dbReference>
<feature type="domain" description="Lon proteolytic" evidence="7">
    <location>
        <begin position="682"/>
        <end position="863"/>
    </location>
</feature>
<dbReference type="InterPro" id="IPR003593">
    <property type="entry name" value="AAA+_ATPase"/>
</dbReference>
<gene>
    <name evidence="8" type="primary">lon_1</name>
    <name evidence="8" type="ORF">Bhyg_00130</name>
</gene>
<dbReference type="Pfam" id="PF22667">
    <property type="entry name" value="Lon_lid"/>
    <property type="match status" value="1"/>
</dbReference>
<dbReference type="GO" id="GO:0005524">
    <property type="term" value="F:ATP binding"/>
    <property type="evidence" value="ECO:0007669"/>
    <property type="project" value="UniProtKB-KW"/>
</dbReference>
<evidence type="ECO:0000256" key="6">
    <source>
        <dbReference type="PROSITE-ProRule" id="PRU01122"/>
    </source>
</evidence>
<evidence type="ECO:0000256" key="4">
    <source>
        <dbReference type="ARBA" id="ARBA00022825"/>
    </source>
</evidence>
<reference evidence="8" key="1">
    <citation type="submission" date="2022-07" db="EMBL/GenBank/DDBJ databases">
        <authorList>
            <person name="Trinca V."/>
            <person name="Uliana J.V.C."/>
            <person name="Torres T.T."/>
            <person name="Ward R.J."/>
            <person name="Monesi N."/>
        </authorList>
    </citation>
    <scope>NUCLEOTIDE SEQUENCE</scope>
    <source>
        <strain evidence="8">HSMRA1968</strain>
        <tissue evidence="8">Whole embryos</tissue>
    </source>
</reference>
<feature type="active site" evidence="6">
    <location>
        <position position="812"/>
    </location>
</feature>
<dbReference type="InterPro" id="IPR011990">
    <property type="entry name" value="TPR-like_helical_dom_sf"/>
</dbReference>
<dbReference type="SUPFAM" id="SSF54211">
    <property type="entry name" value="Ribosomal protein S5 domain 2-like"/>
    <property type="match status" value="1"/>
</dbReference>
<evidence type="ECO:0000313" key="9">
    <source>
        <dbReference type="Proteomes" id="UP001151699"/>
    </source>
</evidence>
<dbReference type="PRINTS" id="PR00830">
    <property type="entry name" value="ENDOLAPTASE"/>
</dbReference>
<dbReference type="GO" id="GO:0006508">
    <property type="term" value="P:proteolysis"/>
    <property type="evidence" value="ECO:0007669"/>
    <property type="project" value="UniProtKB-KW"/>
</dbReference>
<dbReference type="InterPro" id="IPR014721">
    <property type="entry name" value="Ribsml_uS5_D2-typ_fold_subgr"/>
</dbReference>
<evidence type="ECO:0000256" key="1">
    <source>
        <dbReference type="ARBA" id="ARBA00022670"/>
    </source>
</evidence>
<dbReference type="InterPro" id="IPR020568">
    <property type="entry name" value="Ribosomal_Su5_D2-typ_SF"/>
</dbReference>
<dbReference type="GO" id="GO:0016887">
    <property type="term" value="F:ATP hydrolysis activity"/>
    <property type="evidence" value="ECO:0007669"/>
    <property type="project" value="InterPro"/>
</dbReference>
<dbReference type="PANTHER" id="PTHR10046">
    <property type="entry name" value="ATP DEPENDENT LON PROTEASE FAMILY MEMBER"/>
    <property type="match status" value="1"/>
</dbReference>
<dbReference type="InterPro" id="IPR008268">
    <property type="entry name" value="Peptidase_S16_AS"/>
</dbReference>
<dbReference type="GO" id="GO:0004252">
    <property type="term" value="F:serine-type endopeptidase activity"/>
    <property type="evidence" value="ECO:0007669"/>
    <property type="project" value="UniProtKB-UniRule"/>
</dbReference>
<dbReference type="Gene3D" id="3.30.230.10">
    <property type="match status" value="1"/>
</dbReference>
<dbReference type="OrthoDB" id="2411602at2759"/>
<keyword evidence="1 6" id="KW-0645">Protease</keyword>
<dbReference type="InterPro" id="IPR004815">
    <property type="entry name" value="Lon_bac/euk-typ"/>
</dbReference>
<protein>
    <submittedName>
        <fullName evidence="8">Lon protease</fullName>
    </submittedName>
</protein>
<dbReference type="NCBIfam" id="TIGR00763">
    <property type="entry name" value="lon"/>
    <property type="match status" value="1"/>
</dbReference>
<dbReference type="InterPro" id="IPR003959">
    <property type="entry name" value="ATPase_AAA_core"/>
</dbReference>
<organism evidence="8 9">
    <name type="scientific">Pseudolycoriella hygida</name>
    <dbReference type="NCBI Taxonomy" id="35572"/>
    <lineage>
        <taxon>Eukaryota</taxon>
        <taxon>Metazoa</taxon>
        <taxon>Ecdysozoa</taxon>
        <taxon>Arthropoda</taxon>
        <taxon>Hexapoda</taxon>
        <taxon>Insecta</taxon>
        <taxon>Pterygota</taxon>
        <taxon>Neoptera</taxon>
        <taxon>Endopterygota</taxon>
        <taxon>Diptera</taxon>
        <taxon>Nematocera</taxon>
        <taxon>Sciaroidea</taxon>
        <taxon>Sciaridae</taxon>
        <taxon>Pseudolycoriella</taxon>
    </lineage>
</organism>
<evidence type="ECO:0000259" key="7">
    <source>
        <dbReference type="PROSITE" id="PS51786"/>
    </source>
</evidence>
<keyword evidence="2" id="KW-0547">Nucleotide-binding</keyword>
<dbReference type="EMBL" id="WJQU01000001">
    <property type="protein sequence ID" value="KAJ6644935.1"/>
    <property type="molecule type" value="Genomic_DNA"/>
</dbReference>
<comment type="similarity">
    <text evidence="6">Belongs to the peptidase S16 family.</text>
</comment>
<feature type="active site" evidence="6">
    <location>
        <position position="769"/>
    </location>
</feature>
<dbReference type="Pfam" id="PF00004">
    <property type="entry name" value="AAA"/>
    <property type="match status" value="1"/>
</dbReference>
<dbReference type="InterPro" id="IPR008269">
    <property type="entry name" value="Lon_proteolytic"/>
</dbReference>
<keyword evidence="9" id="KW-1185">Reference proteome</keyword>